<dbReference type="GO" id="GO:0008888">
    <property type="term" value="F:glycerol dehydrogenase (NAD+) activity"/>
    <property type="evidence" value="ECO:0007669"/>
    <property type="project" value="UniProtKB-EC"/>
</dbReference>
<evidence type="ECO:0000256" key="2">
    <source>
        <dbReference type="ARBA" id="ARBA00023002"/>
    </source>
</evidence>
<feature type="binding site" evidence="4">
    <location>
        <position position="131"/>
    </location>
    <ligand>
        <name>NAD(+)</name>
        <dbReference type="ChEBI" id="CHEBI:57540"/>
    </ligand>
</feature>
<dbReference type="Gene3D" id="3.40.50.1970">
    <property type="match status" value="1"/>
</dbReference>
<dbReference type="KEGG" id="bkw:BkAM31D_07890"/>
<feature type="binding site" evidence="4">
    <location>
        <position position="127"/>
    </location>
    <ligand>
        <name>NAD(+)</name>
        <dbReference type="ChEBI" id="CHEBI:57540"/>
    </ligand>
</feature>
<dbReference type="PANTHER" id="PTHR43616">
    <property type="entry name" value="GLYCEROL DEHYDROGENASE"/>
    <property type="match status" value="1"/>
</dbReference>
<organism evidence="6 7">
    <name type="scientific">Halalkalibacter krulwichiae</name>
    <dbReference type="NCBI Taxonomy" id="199441"/>
    <lineage>
        <taxon>Bacteria</taxon>
        <taxon>Bacillati</taxon>
        <taxon>Bacillota</taxon>
        <taxon>Bacilli</taxon>
        <taxon>Bacillales</taxon>
        <taxon>Bacillaceae</taxon>
        <taxon>Halalkalibacter</taxon>
    </lineage>
</organism>
<keyword evidence="1 3" id="KW-0479">Metal-binding</keyword>
<dbReference type="InterPro" id="IPR001670">
    <property type="entry name" value="ADH_Fe/GldA"/>
</dbReference>
<sequence length="368" mass="40799" precursor="true">MKSIRVQASPSYYACELGVFDQLESLIIEGRREKALFVHGEKSLKAATSYLPPFNKVDVVFNQYRGECSLEEIARIKERAHEDQCDVVIGLGGGKVLDLAKAVANELDVPVILLPTLASQCAAWTPLSVIYTESGDYVKYCQYLKNPWIVLVEPAIIAASPASYLRAGIGDTLAKWYEARALTKHLDDMRVPIRLSLQAASLCQELLLKESEDALEALSKKEVTPALLKVIETNIAAGGLVGGLGDKFGRIAAAHSIHNALTQFESTHYYLHGEKVAYGILVQLALEKELKDLQTLLVFFKKIGLPVSLSELGLETNEQTLEKIALHTLHPNESIHFMGNHLQQKILFAGLKPWNHIKTIYKEKGREI</sequence>
<reference evidence="6 7" key="1">
    <citation type="submission" date="2017-04" db="EMBL/GenBank/DDBJ databases">
        <title>Bacillus krulwichiae AM31D Genome sequencing and assembly.</title>
        <authorList>
            <person name="Krulwich T.A."/>
            <person name="Anastor L."/>
            <person name="Ehrlich R."/>
            <person name="Ehrlich G.D."/>
            <person name="Janto B."/>
        </authorList>
    </citation>
    <scope>NUCLEOTIDE SEQUENCE [LARGE SCALE GENOMIC DNA]</scope>
    <source>
        <strain evidence="6 7">AM31D</strain>
    </source>
</reference>
<accession>A0A1X9M8R3</accession>
<evidence type="ECO:0000256" key="3">
    <source>
        <dbReference type="PIRSR" id="PIRSR000112-1"/>
    </source>
</evidence>
<dbReference type="STRING" id="199441.BkAM31D_07890"/>
<dbReference type="EMBL" id="CP020814">
    <property type="protein sequence ID" value="ARK29786.1"/>
    <property type="molecule type" value="Genomic_DNA"/>
</dbReference>
<feature type="binding site" evidence="4">
    <location>
        <begin position="116"/>
        <end position="119"/>
    </location>
    <ligand>
        <name>NAD(+)</name>
        <dbReference type="ChEBI" id="CHEBI:57540"/>
    </ligand>
</feature>
<feature type="binding site" evidence="4">
    <location>
        <begin position="94"/>
        <end position="98"/>
    </location>
    <ligand>
        <name>NAD(+)</name>
        <dbReference type="ChEBI" id="CHEBI:57540"/>
    </ligand>
</feature>
<dbReference type="PANTHER" id="PTHR43616:SF3">
    <property type="entry name" value="HYDROXYCARBOXYLATE DEHYDROGENASE A"/>
    <property type="match status" value="1"/>
</dbReference>
<dbReference type="InterPro" id="IPR016205">
    <property type="entry name" value="Glycerol_DH"/>
</dbReference>
<dbReference type="GO" id="GO:0046872">
    <property type="term" value="F:metal ion binding"/>
    <property type="evidence" value="ECO:0007669"/>
    <property type="project" value="UniProtKB-KW"/>
</dbReference>
<dbReference type="SUPFAM" id="SSF56796">
    <property type="entry name" value="Dehydroquinate synthase-like"/>
    <property type="match status" value="1"/>
</dbReference>
<feature type="binding site" evidence="3">
    <location>
        <position position="255"/>
    </location>
    <ligand>
        <name>glycerol</name>
        <dbReference type="ChEBI" id="CHEBI:17754"/>
    </ligand>
</feature>
<dbReference type="Gene3D" id="1.20.1090.10">
    <property type="entry name" value="Dehydroquinate synthase-like - alpha domain"/>
    <property type="match status" value="1"/>
</dbReference>
<dbReference type="PIRSF" id="PIRSF000112">
    <property type="entry name" value="Glycerol_dehydrogenase"/>
    <property type="match status" value="1"/>
</dbReference>
<dbReference type="Pfam" id="PF00465">
    <property type="entry name" value="Fe-ADH"/>
    <property type="match status" value="1"/>
</dbReference>
<comment type="cofactor">
    <cofactor evidence="3">
        <name>Zn(2+)</name>
        <dbReference type="ChEBI" id="CHEBI:29105"/>
    </cofactor>
    <text evidence="3">Binds 1 zinc ion per subunit.</text>
</comment>
<dbReference type="Proteomes" id="UP000193006">
    <property type="component" value="Chromosome"/>
</dbReference>
<evidence type="ECO:0000313" key="7">
    <source>
        <dbReference type="Proteomes" id="UP000193006"/>
    </source>
</evidence>
<dbReference type="AlphaFoldDB" id="A0A1X9M8R3"/>
<name>A0A1X9M8R3_9BACI</name>
<keyword evidence="2 6" id="KW-0560">Oxidoreductase</keyword>
<feature type="domain" description="Alcohol dehydrogenase iron-type/glycerol dehydrogenase GldA" evidence="5">
    <location>
        <begin position="10"/>
        <end position="154"/>
    </location>
</feature>
<dbReference type="EC" id="1.1.1.6" evidence="6"/>
<feature type="binding site" evidence="3">
    <location>
        <position position="272"/>
    </location>
    <ligand>
        <name>glycerol</name>
        <dbReference type="ChEBI" id="CHEBI:17754"/>
    </ligand>
</feature>
<dbReference type="CDD" id="cd08172">
    <property type="entry name" value="GlyDH-like"/>
    <property type="match status" value="1"/>
</dbReference>
<keyword evidence="3" id="KW-0862">Zinc</keyword>
<protein>
    <submittedName>
        <fullName evidence="6">Glycerol dehydrogenase</fullName>
        <ecNumber evidence="6">1.1.1.6</ecNumber>
    </submittedName>
</protein>
<evidence type="ECO:0000259" key="5">
    <source>
        <dbReference type="Pfam" id="PF00465"/>
    </source>
</evidence>
<keyword evidence="4" id="KW-0520">NAD</keyword>
<gene>
    <name evidence="6" type="primary">gldA</name>
    <name evidence="6" type="ORF">BkAM31D_07890</name>
</gene>
<feature type="binding site" evidence="3">
    <location>
        <position position="171"/>
    </location>
    <ligand>
        <name>glycerol</name>
        <dbReference type="ChEBI" id="CHEBI:17754"/>
    </ligand>
</feature>
<proteinExistence type="predicted"/>
<evidence type="ECO:0000256" key="4">
    <source>
        <dbReference type="PIRSR" id="PIRSR000112-3"/>
    </source>
</evidence>
<keyword evidence="7" id="KW-1185">Reference proteome</keyword>
<evidence type="ECO:0000313" key="6">
    <source>
        <dbReference type="EMBL" id="ARK29786.1"/>
    </source>
</evidence>
<dbReference type="RefSeq" id="WP_085449753.1">
    <property type="nucleotide sequence ID" value="NZ_CP020814.1"/>
</dbReference>
<feature type="binding site" evidence="4">
    <location>
        <position position="125"/>
    </location>
    <ligand>
        <name>NAD(+)</name>
        <dbReference type="ChEBI" id="CHEBI:57540"/>
    </ligand>
</feature>
<evidence type="ECO:0000256" key="1">
    <source>
        <dbReference type="ARBA" id="ARBA00022723"/>
    </source>
</evidence>